<keyword evidence="3" id="KW-0597">Phosphoprotein</keyword>
<dbReference type="InterPro" id="IPR003185">
    <property type="entry name" value="Proteasome_activ_PA28_N"/>
</dbReference>
<sequence length="669" mass="76014">MNGLHNHYHNSVSGLVSDAKYKPNTAIRTEQLTQKYCIEKDIGRGKFAVVKKCVNKESGEEVAAKFIRKRRKGKTCRDEILREVVMLEMALEHPRLVDLKEVYESQSELILVTEYCSGGELFTECVIEESFKDKETEAVRLMRQILEGLVYLHERQIVHLDLKPQNILLTKPFPEGNIKICDLGFACLVNTGEDIRDIIGTPDYVAPEVLSYEPLGLYTDMWSLGVLTYVMLTAHSPFVGADNQETFLNISQVNLDFPECLFQDVSAAAQDFIGKLLIKDPEDRLTAHQCLDHPWISGVVNPEKLLEDINDENISDDNKTKNVTSVCVIDTGSGNHSNNDGGSNNMDMVEKAEGENDEMKVEYENDIIIKKKGEHIECFSEKEQFILQNKSDLSENVQNVYISTKTHSSTNIDFDVTPSKIPRCNDENMVEDFKEKFKKEGDHLVNDIFPAKILELEDIYQSTSLAKVAEINTDLNIPVPDPILFNNGQEEPKGKKRKLDSENHMEGESEIPGTKVMILPNGPAPCNKKLVTLAERIKPLIRELIDHANMLKMWIAFLIPKIEDGNNFGVSVQEDTMGEARQVESEAASYLDQVSRYFITRAKLVSKVAKYPHIEDYRQSVRELDEKEYVSLRLICCELRNHYASLHDMVMKNIDKIKKPRSANAESLY</sequence>
<organism evidence="14 15">
    <name type="scientific">Pinctada imbricata</name>
    <name type="common">Atlantic pearl-oyster</name>
    <name type="synonym">Pinctada martensii</name>
    <dbReference type="NCBI Taxonomy" id="66713"/>
    <lineage>
        <taxon>Eukaryota</taxon>
        <taxon>Metazoa</taxon>
        <taxon>Spiralia</taxon>
        <taxon>Lophotrochozoa</taxon>
        <taxon>Mollusca</taxon>
        <taxon>Bivalvia</taxon>
        <taxon>Autobranchia</taxon>
        <taxon>Pteriomorphia</taxon>
        <taxon>Pterioida</taxon>
        <taxon>Pterioidea</taxon>
        <taxon>Pteriidae</taxon>
        <taxon>Pinctada</taxon>
    </lineage>
</organism>
<dbReference type="Pfam" id="PF00069">
    <property type="entry name" value="Pkinase"/>
    <property type="match status" value="1"/>
</dbReference>
<dbReference type="InterPro" id="IPR036252">
    <property type="entry name" value="Proteasome_activ_sf"/>
</dbReference>
<name>A0AA89BZZ5_PINIB</name>
<comment type="catalytic activity">
    <reaction evidence="9">
        <text>L-seryl-[protein] + ATP = O-phospho-L-seryl-[protein] + ADP + H(+)</text>
        <dbReference type="Rhea" id="RHEA:17989"/>
        <dbReference type="Rhea" id="RHEA-COMP:9863"/>
        <dbReference type="Rhea" id="RHEA-COMP:11604"/>
        <dbReference type="ChEBI" id="CHEBI:15378"/>
        <dbReference type="ChEBI" id="CHEBI:29999"/>
        <dbReference type="ChEBI" id="CHEBI:30616"/>
        <dbReference type="ChEBI" id="CHEBI:83421"/>
        <dbReference type="ChEBI" id="CHEBI:456216"/>
        <dbReference type="EC" id="2.7.11.1"/>
    </reaction>
</comment>
<dbReference type="SUPFAM" id="SSF56112">
    <property type="entry name" value="Protein kinase-like (PK-like)"/>
    <property type="match status" value="1"/>
</dbReference>
<keyword evidence="2" id="KW-0723">Serine/threonine-protein kinase</keyword>
<feature type="domain" description="Protein kinase" evidence="13">
    <location>
        <begin position="36"/>
        <end position="296"/>
    </location>
</feature>
<dbReference type="SUPFAM" id="SSF47216">
    <property type="entry name" value="Proteasome activator"/>
    <property type="match status" value="1"/>
</dbReference>
<dbReference type="InterPro" id="IPR036996">
    <property type="entry name" value="PA28_N_sf"/>
</dbReference>
<dbReference type="InterPro" id="IPR003186">
    <property type="entry name" value="PA28_C"/>
</dbReference>
<dbReference type="Gene3D" id="1.10.510.10">
    <property type="entry name" value="Transferase(Phosphotransferase) domain 1"/>
    <property type="match status" value="1"/>
</dbReference>
<dbReference type="PANTHER" id="PTHR24342">
    <property type="entry name" value="SERINE/THREONINE-PROTEIN KINASE 17"/>
    <property type="match status" value="1"/>
</dbReference>
<dbReference type="PROSITE" id="PS00108">
    <property type="entry name" value="PROTEIN_KINASE_ST"/>
    <property type="match status" value="1"/>
</dbReference>
<dbReference type="SMART" id="SM00220">
    <property type="entry name" value="S_TKc"/>
    <property type="match status" value="1"/>
</dbReference>
<dbReference type="Gene3D" id="3.30.200.20">
    <property type="entry name" value="Phosphorylase Kinase, domain 1"/>
    <property type="match status" value="1"/>
</dbReference>
<evidence type="ECO:0000256" key="11">
    <source>
        <dbReference type="PROSITE-ProRule" id="PRU10141"/>
    </source>
</evidence>
<evidence type="ECO:0000256" key="12">
    <source>
        <dbReference type="SAM" id="MobiDB-lite"/>
    </source>
</evidence>
<dbReference type="FunFam" id="3.30.200.20:FF:000175">
    <property type="entry name" value="Serine/threonine-protein kinase 17B"/>
    <property type="match status" value="1"/>
</dbReference>
<dbReference type="Pfam" id="PF02251">
    <property type="entry name" value="PA28_N"/>
    <property type="match status" value="1"/>
</dbReference>
<evidence type="ECO:0000313" key="14">
    <source>
        <dbReference type="EMBL" id="KAK3102885.1"/>
    </source>
</evidence>
<dbReference type="Gene3D" id="1.20.5.120">
    <property type="entry name" value="Proteasome activator pa28, N-terminal domain"/>
    <property type="match status" value="1"/>
</dbReference>
<keyword evidence="5 11" id="KW-0547">Nucleotide-binding</keyword>
<feature type="binding site" evidence="11">
    <location>
        <position position="69"/>
    </location>
    <ligand>
        <name>ATP</name>
        <dbReference type="ChEBI" id="CHEBI:30616"/>
    </ligand>
</feature>
<dbReference type="GO" id="GO:0043065">
    <property type="term" value="P:positive regulation of apoptotic process"/>
    <property type="evidence" value="ECO:0007669"/>
    <property type="project" value="TreeGrafter"/>
</dbReference>
<protein>
    <recommendedName>
        <fullName evidence="1">non-specific serine/threonine protein kinase</fullName>
        <ecNumber evidence="1">2.7.11.1</ecNumber>
    </recommendedName>
</protein>
<comment type="similarity">
    <text evidence="10">Belongs to the protein kinase superfamily. CAMK Ser/Thr protein kinase family. DAP kinase subfamily.</text>
</comment>
<dbReference type="GO" id="GO:0005524">
    <property type="term" value="F:ATP binding"/>
    <property type="evidence" value="ECO:0007669"/>
    <property type="project" value="UniProtKB-UniRule"/>
</dbReference>
<evidence type="ECO:0000256" key="8">
    <source>
        <dbReference type="ARBA" id="ARBA00047899"/>
    </source>
</evidence>
<keyword evidence="7 11" id="KW-0067">ATP-binding</keyword>
<dbReference type="PANTHER" id="PTHR24342:SF12">
    <property type="entry name" value="DEATH-ASSOCIATED PROTEIN KINASE RELATED"/>
    <property type="match status" value="1"/>
</dbReference>
<keyword evidence="6" id="KW-0418">Kinase</keyword>
<evidence type="ECO:0000256" key="10">
    <source>
        <dbReference type="ARBA" id="ARBA00060827"/>
    </source>
</evidence>
<evidence type="ECO:0000313" key="15">
    <source>
        <dbReference type="Proteomes" id="UP001186944"/>
    </source>
</evidence>
<evidence type="ECO:0000256" key="1">
    <source>
        <dbReference type="ARBA" id="ARBA00012513"/>
    </source>
</evidence>
<dbReference type="EC" id="2.7.11.1" evidence="1"/>
<dbReference type="InterPro" id="IPR008271">
    <property type="entry name" value="Ser/Thr_kinase_AS"/>
</dbReference>
<keyword evidence="4" id="KW-0808">Transferase</keyword>
<dbReference type="EMBL" id="VSWD01000005">
    <property type="protein sequence ID" value="KAK3102885.1"/>
    <property type="molecule type" value="Genomic_DNA"/>
</dbReference>
<dbReference type="PROSITE" id="PS00107">
    <property type="entry name" value="PROTEIN_KINASE_ATP"/>
    <property type="match status" value="1"/>
</dbReference>
<dbReference type="GO" id="GO:0004674">
    <property type="term" value="F:protein serine/threonine kinase activity"/>
    <property type="evidence" value="ECO:0007669"/>
    <property type="project" value="UniProtKB-KW"/>
</dbReference>
<dbReference type="GO" id="GO:0005634">
    <property type="term" value="C:nucleus"/>
    <property type="evidence" value="ECO:0007669"/>
    <property type="project" value="TreeGrafter"/>
</dbReference>
<evidence type="ECO:0000256" key="9">
    <source>
        <dbReference type="ARBA" id="ARBA00048679"/>
    </source>
</evidence>
<evidence type="ECO:0000256" key="4">
    <source>
        <dbReference type="ARBA" id="ARBA00022679"/>
    </source>
</evidence>
<evidence type="ECO:0000256" key="5">
    <source>
        <dbReference type="ARBA" id="ARBA00022741"/>
    </source>
</evidence>
<comment type="caution">
    <text evidence="14">The sequence shown here is derived from an EMBL/GenBank/DDBJ whole genome shotgun (WGS) entry which is preliminary data.</text>
</comment>
<reference evidence="14" key="1">
    <citation type="submission" date="2019-08" db="EMBL/GenBank/DDBJ databases">
        <title>The improved chromosome-level genome for the pearl oyster Pinctada fucata martensii using PacBio sequencing and Hi-C.</title>
        <authorList>
            <person name="Zheng Z."/>
        </authorList>
    </citation>
    <scope>NUCLEOTIDE SEQUENCE</scope>
    <source>
        <strain evidence="14">ZZ-2019</strain>
        <tissue evidence="14">Adductor muscle</tissue>
    </source>
</reference>
<dbReference type="Proteomes" id="UP001186944">
    <property type="component" value="Unassembled WGS sequence"/>
</dbReference>
<dbReference type="GO" id="GO:0008537">
    <property type="term" value="C:proteasome activator complex"/>
    <property type="evidence" value="ECO:0007669"/>
    <property type="project" value="InterPro"/>
</dbReference>
<evidence type="ECO:0000256" key="6">
    <source>
        <dbReference type="ARBA" id="ARBA00022777"/>
    </source>
</evidence>
<dbReference type="InterPro" id="IPR011009">
    <property type="entry name" value="Kinase-like_dom_sf"/>
</dbReference>
<dbReference type="AlphaFoldDB" id="A0AA89BZZ5"/>
<dbReference type="GO" id="GO:0035556">
    <property type="term" value="P:intracellular signal transduction"/>
    <property type="evidence" value="ECO:0007669"/>
    <property type="project" value="TreeGrafter"/>
</dbReference>
<accession>A0AA89BZZ5</accession>
<proteinExistence type="inferred from homology"/>
<dbReference type="Gene3D" id="1.20.120.180">
    <property type="entry name" value="Proteasome activator pa28, C-terminal domain"/>
    <property type="match status" value="1"/>
</dbReference>
<dbReference type="FunFam" id="1.20.120.180:FF:000001">
    <property type="entry name" value="Proteasome activator complex subunit 3"/>
    <property type="match status" value="1"/>
</dbReference>
<dbReference type="FunFam" id="1.10.510.10:FF:000571">
    <property type="entry name" value="Maternal embryonic leucine zipper kinase"/>
    <property type="match status" value="1"/>
</dbReference>
<evidence type="ECO:0000256" key="7">
    <source>
        <dbReference type="ARBA" id="ARBA00022840"/>
    </source>
</evidence>
<gene>
    <name evidence="14" type="ORF">FSP39_014678</name>
</gene>
<comment type="catalytic activity">
    <reaction evidence="8">
        <text>L-threonyl-[protein] + ATP = O-phospho-L-threonyl-[protein] + ADP + H(+)</text>
        <dbReference type="Rhea" id="RHEA:46608"/>
        <dbReference type="Rhea" id="RHEA-COMP:11060"/>
        <dbReference type="Rhea" id="RHEA-COMP:11605"/>
        <dbReference type="ChEBI" id="CHEBI:15378"/>
        <dbReference type="ChEBI" id="CHEBI:30013"/>
        <dbReference type="ChEBI" id="CHEBI:30616"/>
        <dbReference type="ChEBI" id="CHEBI:61977"/>
        <dbReference type="ChEBI" id="CHEBI:456216"/>
        <dbReference type="EC" id="2.7.11.1"/>
    </reaction>
</comment>
<dbReference type="PROSITE" id="PS50011">
    <property type="entry name" value="PROTEIN_KINASE_DOM"/>
    <property type="match status" value="1"/>
</dbReference>
<evidence type="ECO:0000259" key="13">
    <source>
        <dbReference type="PROSITE" id="PS50011"/>
    </source>
</evidence>
<evidence type="ECO:0000256" key="3">
    <source>
        <dbReference type="ARBA" id="ARBA00022553"/>
    </source>
</evidence>
<feature type="region of interest" description="Disordered" evidence="12">
    <location>
        <begin position="482"/>
        <end position="510"/>
    </location>
</feature>
<dbReference type="InterPro" id="IPR036997">
    <property type="entry name" value="PA28_C_sf"/>
</dbReference>
<evidence type="ECO:0000256" key="2">
    <source>
        <dbReference type="ARBA" id="ARBA00022527"/>
    </source>
</evidence>
<dbReference type="Pfam" id="PF02252">
    <property type="entry name" value="PA28_C"/>
    <property type="match status" value="1"/>
</dbReference>
<keyword evidence="15" id="KW-1185">Reference proteome</keyword>
<dbReference type="InterPro" id="IPR017441">
    <property type="entry name" value="Protein_kinase_ATP_BS"/>
</dbReference>
<dbReference type="InterPro" id="IPR000719">
    <property type="entry name" value="Prot_kinase_dom"/>
</dbReference>